<feature type="transmembrane region" description="Helical" evidence="9">
    <location>
        <begin position="172"/>
        <end position="192"/>
    </location>
</feature>
<dbReference type="AlphaFoldDB" id="A0A3P8M1R4"/>
<keyword evidence="4" id="KW-0597">Phosphoprotein</keyword>
<dbReference type="InterPro" id="IPR050428">
    <property type="entry name" value="TCS_sensor_his_kinase"/>
</dbReference>
<evidence type="ECO:0000256" key="4">
    <source>
        <dbReference type="ARBA" id="ARBA00022553"/>
    </source>
</evidence>
<dbReference type="PROSITE" id="PS50885">
    <property type="entry name" value="HAMP"/>
    <property type="match status" value="1"/>
</dbReference>
<feature type="domain" description="HAMP" evidence="10">
    <location>
        <begin position="193"/>
        <end position="246"/>
    </location>
</feature>
<dbReference type="EC" id="2.7.13.3" evidence="3"/>
<keyword evidence="5" id="KW-0808">Transferase</keyword>
<name>A0A3P8M1R4_RAOTE</name>
<dbReference type="InterPro" id="IPR048590">
    <property type="entry name" value="CusS-like_sensor"/>
</dbReference>
<evidence type="ECO:0000256" key="1">
    <source>
        <dbReference type="ARBA" id="ARBA00000085"/>
    </source>
</evidence>
<dbReference type="KEGG" id="rtg:NCTC13098_04603"/>
<dbReference type="Proteomes" id="UP000274346">
    <property type="component" value="Chromosome"/>
</dbReference>
<evidence type="ECO:0000256" key="2">
    <source>
        <dbReference type="ARBA" id="ARBA00004141"/>
    </source>
</evidence>
<dbReference type="EMBL" id="LR131271">
    <property type="protein sequence ID" value="VDR28220.1"/>
    <property type="molecule type" value="Genomic_DNA"/>
</dbReference>
<evidence type="ECO:0000313" key="11">
    <source>
        <dbReference type="EMBL" id="VDR28220.1"/>
    </source>
</evidence>
<feature type="transmembrane region" description="Helical" evidence="9">
    <location>
        <begin position="12"/>
        <end position="38"/>
    </location>
</feature>
<evidence type="ECO:0000313" key="12">
    <source>
        <dbReference type="Proteomes" id="UP000274346"/>
    </source>
</evidence>
<evidence type="ECO:0000256" key="6">
    <source>
        <dbReference type="ARBA" id="ARBA00022777"/>
    </source>
</evidence>
<dbReference type="GO" id="GO:0004673">
    <property type="term" value="F:protein histidine kinase activity"/>
    <property type="evidence" value="ECO:0007669"/>
    <property type="project" value="UniProtKB-EC"/>
</dbReference>
<evidence type="ECO:0000256" key="8">
    <source>
        <dbReference type="ARBA" id="ARBA00023136"/>
    </source>
</evidence>
<proteinExistence type="predicted"/>
<dbReference type="PANTHER" id="PTHR45436">
    <property type="entry name" value="SENSOR HISTIDINE KINASE YKOH"/>
    <property type="match status" value="1"/>
</dbReference>
<keyword evidence="9" id="KW-0812">Transmembrane</keyword>
<evidence type="ECO:0000259" key="10">
    <source>
        <dbReference type="PROSITE" id="PS50885"/>
    </source>
</evidence>
<dbReference type="PANTHER" id="PTHR45436:SF15">
    <property type="entry name" value="SENSOR HISTIDINE KINASE CUSS"/>
    <property type="match status" value="1"/>
</dbReference>
<organism evidence="11 12">
    <name type="scientific">Raoultella terrigena</name>
    <name type="common">Klebsiella terrigena</name>
    <dbReference type="NCBI Taxonomy" id="577"/>
    <lineage>
        <taxon>Bacteria</taxon>
        <taxon>Pseudomonadati</taxon>
        <taxon>Pseudomonadota</taxon>
        <taxon>Gammaproteobacteria</taxon>
        <taxon>Enterobacterales</taxon>
        <taxon>Enterobacteriaceae</taxon>
        <taxon>Klebsiella/Raoultella group</taxon>
        <taxon>Raoultella</taxon>
    </lineage>
</organism>
<dbReference type="SMART" id="SM00304">
    <property type="entry name" value="HAMP"/>
    <property type="match status" value="1"/>
</dbReference>
<keyword evidence="7" id="KW-0902">Two-component regulatory system</keyword>
<evidence type="ECO:0000256" key="7">
    <source>
        <dbReference type="ARBA" id="ARBA00023012"/>
    </source>
</evidence>
<gene>
    <name evidence="11" type="ORF">NCTC13098_04603</name>
</gene>
<evidence type="ECO:0000256" key="3">
    <source>
        <dbReference type="ARBA" id="ARBA00012438"/>
    </source>
</evidence>
<keyword evidence="8 9" id="KW-0472">Membrane</keyword>
<protein>
    <recommendedName>
        <fullName evidence="3">histidine kinase</fullName>
        <ecNumber evidence="3">2.7.13.3</ecNumber>
    </recommendedName>
</protein>
<dbReference type="Pfam" id="PF21085">
    <property type="entry name" value="CusS"/>
    <property type="match status" value="1"/>
</dbReference>
<sequence>MRFKISLTTRLSLIFSAVMLTVWWLSSFILISTLNGYFDNQDRDFLTGKLQLTEEFLKTETFRNKTDIKSLSEKINDAMVGHNGLFISIKNMENEKIVELYAKNSVVPAVLLNKSGDILDYMIQTEENNTVYRSISRRVAVTPEQGKSKHVIITVATDTGYHTLFMDKLSTWLFWFNIGLVFISVFLGWLTTRIGLKPLREMTSLASSMTVHSLDQRLNPDLAPPEISETMQEFNNMFDRLEEAFPETVRFLV</sequence>
<dbReference type="GO" id="GO:0005886">
    <property type="term" value="C:plasma membrane"/>
    <property type="evidence" value="ECO:0007669"/>
    <property type="project" value="TreeGrafter"/>
</dbReference>
<keyword evidence="9" id="KW-1133">Transmembrane helix</keyword>
<comment type="subcellular location">
    <subcellularLocation>
        <location evidence="2">Membrane</location>
        <topology evidence="2">Multi-pass membrane protein</topology>
    </subcellularLocation>
</comment>
<dbReference type="Gene3D" id="6.10.340.10">
    <property type="match status" value="1"/>
</dbReference>
<evidence type="ECO:0000256" key="9">
    <source>
        <dbReference type="SAM" id="Phobius"/>
    </source>
</evidence>
<comment type="catalytic activity">
    <reaction evidence="1">
        <text>ATP + protein L-histidine = ADP + protein N-phospho-L-histidine.</text>
        <dbReference type="EC" id="2.7.13.3"/>
    </reaction>
</comment>
<reference evidence="11 12" key="1">
    <citation type="submission" date="2018-12" db="EMBL/GenBank/DDBJ databases">
        <authorList>
            <consortium name="Pathogen Informatics"/>
        </authorList>
    </citation>
    <scope>NUCLEOTIDE SEQUENCE [LARGE SCALE GENOMIC DNA]</scope>
    <source>
        <strain evidence="11 12">NCTC13098</strain>
    </source>
</reference>
<evidence type="ECO:0000256" key="5">
    <source>
        <dbReference type="ARBA" id="ARBA00022679"/>
    </source>
</evidence>
<dbReference type="Pfam" id="PF00672">
    <property type="entry name" value="HAMP"/>
    <property type="match status" value="1"/>
</dbReference>
<dbReference type="InterPro" id="IPR003660">
    <property type="entry name" value="HAMP_dom"/>
</dbReference>
<dbReference type="CDD" id="cd06225">
    <property type="entry name" value="HAMP"/>
    <property type="match status" value="1"/>
</dbReference>
<accession>A0A3P8M1R4</accession>
<dbReference type="GO" id="GO:0000160">
    <property type="term" value="P:phosphorelay signal transduction system"/>
    <property type="evidence" value="ECO:0007669"/>
    <property type="project" value="UniProtKB-KW"/>
</dbReference>
<keyword evidence="6 11" id="KW-0418">Kinase</keyword>